<dbReference type="Pfam" id="PF12419">
    <property type="entry name" value="DUF3670"/>
    <property type="match status" value="1"/>
</dbReference>
<feature type="region of interest" description="Disordered" evidence="2">
    <location>
        <begin position="87"/>
        <end position="110"/>
    </location>
</feature>
<name>A0A0U4CV73_9ACTN</name>
<dbReference type="Gene3D" id="3.40.50.10810">
    <property type="entry name" value="Tandem AAA-ATPase domain"/>
    <property type="match status" value="1"/>
</dbReference>
<dbReference type="GO" id="GO:0016787">
    <property type="term" value="F:hydrolase activity"/>
    <property type="evidence" value="ECO:0007669"/>
    <property type="project" value="UniProtKB-KW"/>
</dbReference>
<keyword evidence="6" id="KW-1185">Reference proteome</keyword>
<dbReference type="SMART" id="SM00487">
    <property type="entry name" value="DEXDc"/>
    <property type="match status" value="1"/>
</dbReference>
<evidence type="ECO:0000256" key="1">
    <source>
        <dbReference type="ARBA" id="ARBA00022801"/>
    </source>
</evidence>
<protein>
    <recommendedName>
        <fullName evidence="7">Helicase</fullName>
    </recommendedName>
</protein>
<evidence type="ECO:0000313" key="6">
    <source>
        <dbReference type="Proteomes" id="UP000067689"/>
    </source>
</evidence>
<keyword evidence="1" id="KW-0378">Hydrolase</keyword>
<dbReference type="SUPFAM" id="SSF52540">
    <property type="entry name" value="P-loop containing nucleoside triphosphate hydrolases"/>
    <property type="match status" value="2"/>
</dbReference>
<dbReference type="PANTHER" id="PTHR10799">
    <property type="entry name" value="SNF2/RAD54 HELICASE FAMILY"/>
    <property type="match status" value="1"/>
</dbReference>
<dbReference type="Proteomes" id="UP000067689">
    <property type="component" value="Chromosome"/>
</dbReference>
<dbReference type="KEGG" id="aer:AERYTH_08080"/>
<reference evidence="5 6" key="1">
    <citation type="journal article" date="1991" name="Int. J. Syst. Bacteriol.">
        <title>Description of the erythromycin-producing bacterium Arthrobacter sp. strain NRRL B-3381 as Aeromicrobium erythreum gen. nov., sp. nov.</title>
        <authorList>
            <person name="Miller E.S."/>
            <person name="Woese C.R."/>
            <person name="Brenner S."/>
        </authorList>
    </citation>
    <scope>NUCLEOTIDE SEQUENCE [LARGE SCALE GENOMIC DNA]</scope>
    <source>
        <strain evidence="5 6">AR18</strain>
    </source>
</reference>
<evidence type="ECO:0000259" key="3">
    <source>
        <dbReference type="PROSITE" id="PS51192"/>
    </source>
</evidence>
<evidence type="ECO:0000313" key="5">
    <source>
        <dbReference type="EMBL" id="ALX04653.1"/>
    </source>
</evidence>
<evidence type="ECO:0008006" key="7">
    <source>
        <dbReference type="Google" id="ProtNLM"/>
    </source>
</evidence>
<dbReference type="Gene3D" id="3.40.50.300">
    <property type="entry name" value="P-loop containing nucleotide triphosphate hydrolases"/>
    <property type="match status" value="1"/>
</dbReference>
<dbReference type="Pfam" id="PF00271">
    <property type="entry name" value="Helicase_C"/>
    <property type="match status" value="1"/>
</dbReference>
<dbReference type="PROSITE" id="PS51192">
    <property type="entry name" value="HELICASE_ATP_BIND_1"/>
    <property type="match status" value="1"/>
</dbReference>
<dbReference type="Pfam" id="PF00176">
    <property type="entry name" value="SNF2-rel_dom"/>
    <property type="match status" value="1"/>
</dbReference>
<evidence type="ECO:0000259" key="4">
    <source>
        <dbReference type="PROSITE" id="PS51194"/>
    </source>
</evidence>
<feature type="domain" description="Helicase C-terminal" evidence="4">
    <location>
        <begin position="681"/>
        <end position="835"/>
    </location>
</feature>
<gene>
    <name evidence="5" type="ORF">AERYTH_08080</name>
</gene>
<dbReference type="GO" id="GO:0005524">
    <property type="term" value="F:ATP binding"/>
    <property type="evidence" value="ECO:0007669"/>
    <property type="project" value="InterPro"/>
</dbReference>
<dbReference type="CDD" id="cd18793">
    <property type="entry name" value="SF2_C_SNF"/>
    <property type="match status" value="1"/>
</dbReference>
<dbReference type="FunFam" id="3.40.50.300:FF:000533">
    <property type="entry name" value="Helicase, Snf2 family"/>
    <property type="match status" value="1"/>
</dbReference>
<dbReference type="InterPro" id="IPR001650">
    <property type="entry name" value="Helicase_C-like"/>
</dbReference>
<dbReference type="InterPro" id="IPR038718">
    <property type="entry name" value="SNF2-like_sf"/>
</dbReference>
<organism evidence="5 6">
    <name type="scientific">Aeromicrobium erythreum</name>
    <dbReference type="NCBI Taxonomy" id="2041"/>
    <lineage>
        <taxon>Bacteria</taxon>
        <taxon>Bacillati</taxon>
        <taxon>Actinomycetota</taxon>
        <taxon>Actinomycetes</taxon>
        <taxon>Propionibacteriales</taxon>
        <taxon>Nocardioidaceae</taxon>
        <taxon>Aeromicrobium</taxon>
    </lineage>
</organism>
<accession>A0A0U4CV73</accession>
<dbReference type="FunFam" id="3.40.50.10810:FF:000031">
    <property type="entry name" value="Helicase, SNF2/RAD54 family"/>
    <property type="match status" value="1"/>
</dbReference>
<dbReference type="InterPro" id="IPR000330">
    <property type="entry name" value="SNF2_N"/>
</dbReference>
<dbReference type="InterPro" id="IPR049730">
    <property type="entry name" value="SNF2/RAD54-like_C"/>
</dbReference>
<dbReference type="InterPro" id="IPR022138">
    <property type="entry name" value="DUF3670"/>
</dbReference>
<sequence>MTANDAIGPLSQGIRTMNADPSVRAWATPAILALRLMATGRLAAPDSSSASQLQDAARSVGSDAASGQAKVRGFLAALAVDAPAVATQPQDDAVPDPQGMRRRSRPSGAVAPPLVEQAPVRPRTFSGQLVVTFRQSADAEGHVADVRLKVKPLDASWSAVDVADLWRRDDHHFGAGARPGVRTLVSTAAAAWPTLTRMLGRLDQGSVPLTAEEVGELGRTRVSSLLRSYRVEVLWPDGLVRSLDSRPTVRRVGDAMPHDRRRAFGRSQVFRFDWNLALGDETLTAEELDVLAEAQHGLVRLRERWVLVDPARTQALLERRTHELTAVEALRAAVSGEIEIDDVRTEVSTEGWLDDVRRRLAEHGSRDPVEPSPRLHGTLREYQRDGLRWMAQLVDLGLGGILADDMGLGKTVMLIALHLHLEDQARAAGRPVAPTLVVCPASVVGNWVREIERFAPGVPVRRHHGTGRSLVGVTEGFVVTTYATLRRDAVDLADVETGWGVVVADEAQYVKNVRSAAAKALRSIPTPVRLALTGTPVENGLTELWSILDWTTPGLLGGLEEFRRRWSRPIERGQDRDRAGELSRLVRPFLLRRRKSDPGIAPELPPKTETDYRVHLTREQVGLYEAVVRETMTEIESSEGMQRRGLVVRLLTQLKQICNHPAQLLREPRATLTGRSGKLDMLDELLDEIVASDGAALVFTQYAQMGHLLTRHLTERRIPVQFLHGGVPVPTREQMVARFQAGEVPVFVLSLKAGGTGLTLTRADHVIHYDRWWNPAVEDQATDRAHRIGQTKPVQVHRIIAEGTIEESVAELIASKRALADAVVNAGESALTELTDAELVELVRLRR</sequence>
<dbReference type="PATRIC" id="fig|2041.4.peg.1695"/>
<dbReference type="InterPro" id="IPR027417">
    <property type="entry name" value="P-loop_NTPase"/>
</dbReference>
<dbReference type="InterPro" id="IPR014001">
    <property type="entry name" value="Helicase_ATP-bd"/>
</dbReference>
<dbReference type="STRING" id="2041.AERYTH_08080"/>
<feature type="domain" description="Helicase ATP-binding" evidence="3">
    <location>
        <begin position="391"/>
        <end position="554"/>
    </location>
</feature>
<dbReference type="PROSITE" id="PS51194">
    <property type="entry name" value="HELICASE_CTER"/>
    <property type="match status" value="1"/>
</dbReference>
<dbReference type="SMART" id="SM00490">
    <property type="entry name" value="HELICc"/>
    <property type="match status" value="1"/>
</dbReference>
<dbReference type="EMBL" id="CP011502">
    <property type="protein sequence ID" value="ALX04653.1"/>
    <property type="molecule type" value="Genomic_DNA"/>
</dbReference>
<evidence type="ECO:0000256" key="2">
    <source>
        <dbReference type="SAM" id="MobiDB-lite"/>
    </source>
</evidence>
<dbReference type="AlphaFoldDB" id="A0A0U4CV73"/>
<proteinExistence type="predicted"/>